<feature type="region of interest" description="Disordered" evidence="1">
    <location>
        <begin position="66"/>
        <end position="102"/>
    </location>
</feature>
<name>A0A7J7XV19_PIPKU</name>
<comment type="caution">
    <text evidence="2">The sequence shown here is derived from an EMBL/GenBank/DDBJ whole genome shotgun (WGS) entry which is preliminary data.</text>
</comment>
<gene>
    <name evidence="2" type="ORF">mPipKuh1_010463</name>
</gene>
<keyword evidence="3" id="KW-1185">Reference proteome</keyword>
<dbReference type="EMBL" id="JACAGB010000007">
    <property type="protein sequence ID" value="KAF6353502.1"/>
    <property type="molecule type" value="Genomic_DNA"/>
</dbReference>
<reference evidence="2 3" key="1">
    <citation type="journal article" date="2020" name="Nature">
        <title>Six reference-quality genomes reveal evolution of bat adaptations.</title>
        <authorList>
            <person name="Jebb D."/>
            <person name="Huang Z."/>
            <person name="Pippel M."/>
            <person name="Hughes G.M."/>
            <person name="Lavrichenko K."/>
            <person name="Devanna P."/>
            <person name="Winkler S."/>
            <person name="Jermiin L.S."/>
            <person name="Skirmuntt E.C."/>
            <person name="Katzourakis A."/>
            <person name="Burkitt-Gray L."/>
            <person name="Ray D.A."/>
            <person name="Sullivan K.A.M."/>
            <person name="Roscito J.G."/>
            <person name="Kirilenko B.M."/>
            <person name="Davalos L.M."/>
            <person name="Corthals A.P."/>
            <person name="Power M.L."/>
            <person name="Jones G."/>
            <person name="Ransome R.D."/>
            <person name="Dechmann D.K.N."/>
            <person name="Locatelli A.G."/>
            <person name="Puechmaille S.J."/>
            <person name="Fedrigo O."/>
            <person name="Jarvis E.D."/>
            <person name="Hiller M."/>
            <person name="Vernes S.C."/>
            <person name="Myers E.W."/>
            <person name="Teeling E.C."/>
        </authorList>
    </citation>
    <scope>NUCLEOTIDE SEQUENCE [LARGE SCALE GENOMIC DNA]</scope>
    <source>
        <strain evidence="2">MPipKuh1</strain>
        <tissue evidence="2">Flight muscle</tissue>
    </source>
</reference>
<feature type="region of interest" description="Disordered" evidence="1">
    <location>
        <begin position="1"/>
        <end position="22"/>
    </location>
</feature>
<feature type="region of interest" description="Disordered" evidence="1">
    <location>
        <begin position="115"/>
        <end position="149"/>
    </location>
</feature>
<evidence type="ECO:0000313" key="3">
    <source>
        <dbReference type="Proteomes" id="UP000558488"/>
    </source>
</evidence>
<accession>A0A7J7XV19</accession>
<dbReference type="AlphaFoldDB" id="A0A7J7XV19"/>
<sequence>MRCPVFKSPADKAASPRQARQEQQDILTFIRKAACSDTCLKDPLRKATFPPPNGNFLQSRLASFSVKAAPESSRDRKSTFKCYSHPMSHSPPHPVLGNTLGHDFPTHLPTVCRGPRARGLGSGGGAREGWGGGGSRGGSEGLEGLTQEG</sequence>
<evidence type="ECO:0000313" key="2">
    <source>
        <dbReference type="EMBL" id="KAF6353502.1"/>
    </source>
</evidence>
<organism evidence="2 3">
    <name type="scientific">Pipistrellus kuhlii</name>
    <name type="common">Kuhl's pipistrelle</name>
    <dbReference type="NCBI Taxonomy" id="59472"/>
    <lineage>
        <taxon>Eukaryota</taxon>
        <taxon>Metazoa</taxon>
        <taxon>Chordata</taxon>
        <taxon>Craniata</taxon>
        <taxon>Vertebrata</taxon>
        <taxon>Euteleostomi</taxon>
        <taxon>Mammalia</taxon>
        <taxon>Eutheria</taxon>
        <taxon>Laurasiatheria</taxon>
        <taxon>Chiroptera</taxon>
        <taxon>Yangochiroptera</taxon>
        <taxon>Vespertilionidae</taxon>
        <taxon>Pipistrellus</taxon>
    </lineage>
</organism>
<dbReference type="Proteomes" id="UP000558488">
    <property type="component" value="Unassembled WGS sequence"/>
</dbReference>
<proteinExistence type="predicted"/>
<evidence type="ECO:0000256" key="1">
    <source>
        <dbReference type="SAM" id="MobiDB-lite"/>
    </source>
</evidence>
<feature type="compositionally biased region" description="Gly residues" evidence="1">
    <location>
        <begin position="120"/>
        <end position="141"/>
    </location>
</feature>
<protein>
    <submittedName>
        <fullName evidence="2">Uncharacterized protein</fullName>
    </submittedName>
</protein>